<comment type="catalytic activity">
    <reaction evidence="12 13">
        <text>DNA(n) + a 2'-deoxyribonucleoside 5'-triphosphate = DNA(n+1) + diphosphate</text>
        <dbReference type="Rhea" id="RHEA:22508"/>
        <dbReference type="Rhea" id="RHEA-COMP:17339"/>
        <dbReference type="Rhea" id="RHEA-COMP:17340"/>
        <dbReference type="ChEBI" id="CHEBI:33019"/>
        <dbReference type="ChEBI" id="CHEBI:61560"/>
        <dbReference type="ChEBI" id="CHEBI:173112"/>
        <dbReference type="EC" id="2.7.7.49"/>
    </reaction>
</comment>
<feature type="region of interest" description="Disordered" evidence="14">
    <location>
        <begin position="207"/>
        <end position="240"/>
    </location>
</feature>
<dbReference type="GO" id="GO:0000333">
    <property type="term" value="C:telomerase catalytic core complex"/>
    <property type="evidence" value="ECO:0007669"/>
    <property type="project" value="TreeGrafter"/>
</dbReference>
<keyword evidence="15" id="KW-0732">Signal</keyword>
<evidence type="ECO:0000256" key="3">
    <source>
        <dbReference type="ARBA" id="ARBA00016182"/>
    </source>
</evidence>
<evidence type="ECO:0000256" key="5">
    <source>
        <dbReference type="ARBA" id="ARBA00022679"/>
    </source>
</evidence>
<dbReference type="CDD" id="cd01648">
    <property type="entry name" value="TERT"/>
    <property type="match status" value="1"/>
</dbReference>
<dbReference type="PANTHER" id="PTHR12066:SF0">
    <property type="entry name" value="TELOMERASE REVERSE TRANSCRIPTASE"/>
    <property type="match status" value="1"/>
</dbReference>
<keyword evidence="8 13" id="KW-0460">Magnesium</keyword>
<dbReference type="InterPro" id="IPR000477">
    <property type="entry name" value="RT_dom"/>
</dbReference>
<keyword evidence="11 13" id="KW-0539">Nucleus</keyword>
<evidence type="ECO:0000256" key="2">
    <source>
        <dbReference type="ARBA" id="ARBA00012493"/>
    </source>
</evidence>
<dbReference type="AlphaFoldDB" id="A0A9W8H8A8"/>
<dbReference type="EC" id="2.7.7.49" evidence="2 13"/>
<evidence type="ECO:0000313" key="18">
    <source>
        <dbReference type="Proteomes" id="UP001140217"/>
    </source>
</evidence>
<keyword evidence="6 13" id="KW-0548">Nucleotidyltransferase</keyword>
<sequence>MPPANALGSALIAAFFPQVSTLGAYMDALVEGGRCELDGDRSEYKRLLRTTMVGHGPVGARLAFYEPAERLSDTVLKVIGSMLKRDSLAGGSAAGRQHRNMLTLGYELRRDGGMNCVGGDSSVVNHFVNSSVMELGGRWWAQLLARTGTEAMAHLLHHTSMFLPLPNGGYCQISGVPLAAMPMPPSAPIQAAAARLFRLSAASGAKRKRDDADAGAGRARRARRAAGPEDREPPDGTMEPPLALAAISIGRGRMLFSAPLLHGALRWSLPAGFPLNRCASPDALVQQIFGRTRQFAAAPPGKLVVLAGRLLRLHRRFNYQRHLFRLCPAPWQQGPLKQACPYQSVFMFLQHCIRSVVPRDLIGGKRNHRRLYAALRTVVSAGRFEDVTLHQATQRVRLGEAAAWLDTRHPQAMDIYAGLVHWVLGEYAVQLVRAYFYVTESSLSRHRLFYFRNDVWRRLHRGAWQQLKEAGMYEGRAAAEARAAAAAGDARQELGHSRMRLLPKEQGFRTIVNMRRSYVVRAAAERPVVSTNKRLGDVLAALRPWQQSRPELFGMAAFGLDDVHARLAAFKRGLREAVAGGLYMAKLDIARAYDTIPQAQLLAWLRARLPDEEMAVHKYWLVEPALGRPRAAFVRHGQAASEPTEFRRLARGVAARRCGVVVGDQSATAYVHADAIHALVAEHVQQNTVRLQSAMLRQRRGIPQGSVLSSLLCNFFYGQLEAEHVAPAVDPRTTLVVRVVDDILVVSTARAHVAAVVDRVRGALARHGCALNAAKTLANFALTVGALPARRAASHAFPWCGMLIDDRSLDVMADYSRLAPPAQPAALAASPAREPGRALRSRMLAVVRAKIRPLYVSCRHNARATVLLNLYQNFVVCAKKLHAACCRLDACARNPRFVVSIIEDVLATTYVLLRSSCRERSIAPDVVRWLGAHAFRAVLARKQARYAAVLACLAAAARNMPAAARADAWVVGSSRNATVHSIVY</sequence>
<evidence type="ECO:0000256" key="11">
    <source>
        <dbReference type="ARBA" id="ARBA00023242"/>
    </source>
</evidence>
<dbReference type="Pfam" id="PF21399">
    <property type="entry name" value="TERT_C"/>
    <property type="match status" value="1"/>
</dbReference>
<dbReference type="PROSITE" id="PS50878">
    <property type="entry name" value="RT_POL"/>
    <property type="match status" value="1"/>
</dbReference>
<evidence type="ECO:0000256" key="7">
    <source>
        <dbReference type="ARBA" id="ARBA00022723"/>
    </source>
</evidence>
<dbReference type="GO" id="GO:0042162">
    <property type="term" value="F:telomeric DNA binding"/>
    <property type="evidence" value="ECO:0007669"/>
    <property type="project" value="TreeGrafter"/>
</dbReference>
<evidence type="ECO:0000256" key="8">
    <source>
        <dbReference type="ARBA" id="ARBA00022842"/>
    </source>
</evidence>
<evidence type="ECO:0000256" key="13">
    <source>
        <dbReference type="RuleBase" id="RU365061"/>
    </source>
</evidence>
<feature type="chain" id="PRO_5040908747" description="Telomerase reverse transcriptase" evidence="15">
    <location>
        <begin position="22"/>
        <end position="984"/>
    </location>
</feature>
<name>A0A9W8H8A8_9FUNG</name>
<evidence type="ECO:0000256" key="12">
    <source>
        <dbReference type="ARBA" id="ARBA00048173"/>
    </source>
</evidence>
<protein>
    <recommendedName>
        <fullName evidence="3 13">Telomerase reverse transcriptase</fullName>
        <ecNumber evidence="2 13">2.7.7.49</ecNumber>
    </recommendedName>
    <alternativeName>
        <fullName evidence="13">Telomerase catalytic subunit</fullName>
    </alternativeName>
</protein>
<dbReference type="GO" id="GO:0003720">
    <property type="term" value="F:telomerase activity"/>
    <property type="evidence" value="ECO:0007669"/>
    <property type="project" value="InterPro"/>
</dbReference>
<keyword evidence="7 13" id="KW-0479">Metal-binding</keyword>
<reference evidence="17" key="1">
    <citation type="submission" date="2022-07" db="EMBL/GenBank/DDBJ databases">
        <title>Phylogenomic reconstructions and comparative analyses of Kickxellomycotina fungi.</title>
        <authorList>
            <person name="Reynolds N.K."/>
            <person name="Stajich J.E."/>
            <person name="Barry K."/>
            <person name="Grigoriev I.V."/>
            <person name="Crous P."/>
            <person name="Smith M.E."/>
        </authorList>
    </citation>
    <scope>NUCLEOTIDE SEQUENCE</scope>
    <source>
        <strain evidence="17">NBRC 105414</strain>
    </source>
</reference>
<dbReference type="PANTHER" id="PTHR12066">
    <property type="entry name" value="TELOMERASE REVERSE TRANSCRIPTASE"/>
    <property type="match status" value="1"/>
</dbReference>
<evidence type="ECO:0000256" key="14">
    <source>
        <dbReference type="SAM" id="MobiDB-lite"/>
    </source>
</evidence>
<feature type="signal peptide" evidence="15">
    <location>
        <begin position="1"/>
        <end position="21"/>
    </location>
</feature>
<dbReference type="GO" id="GO:0007004">
    <property type="term" value="P:telomere maintenance via telomerase"/>
    <property type="evidence" value="ECO:0007669"/>
    <property type="project" value="TreeGrafter"/>
</dbReference>
<evidence type="ECO:0000259" key="16">
    <source>
        <dbReference type="PROSITE" id="PS50878"/>
    </source>
</evidence>
<dbReference type="Gene3D" id="1.10.357.90">
    <property type="match status" value="1"/>
</dbReference>
<dbReference type="Pfam" id="PF12009">
    <property type="entry name" value="Telomerase_RBD"/>
    <property type="match status" value="1"/>
</dbReference>
<dbReference type="PRINTS" id="PR01365">
    <property type="entry name" value="TELOMERASERT"/>
</dbReference>
<dbReference type="InterPro" id="IPR003545">
    <property type="entry name" value="Telomerase_RT"/>
</dbReference>
<feature type="domain" description="Reverse transcriptase" evidence="16">
    <location>
        <begin position="483"/>
        <end position="804"/>
    </location>
</feature>
<dbReference type="EMBL" id="JANBUL010000146">
    <property type="protein sequence ID" value="KAJ2780219.1"/>
    <property type="molecule type" value="Genomic_DNA"/>
</dbReference>
<evidence type="ECO:0000313" key="17">
    <source>
        <dbReference type="EMBL" id="KAJ2780219.1"/>
    </source>
</evidence>
<dbReference type="InterPro" id="IPR049139">
    <property type="entry name" value="TERT_C"/>
</dbReference>
<comment type="subcellular location">
    <subcellularLocation>
        <location evidence="13">Nucleus</location>
    </subcellularLocation>
    <subcellularLocation>
        <location evidence="13">Chromosome</location>
        <location evidence="13">Telomere</location>
    </subcellularLocation>
</comment>
<comment type="function">
    <text evidence="13">Telomerase is a ribonucleoprotein enzyme essential for the replication of chromosome termini in most eukaryotes. It elongates telomeres. It is a reverse transcriptase that adds simple sequence repeats to chromosome ends by copying a template sequence within the RNA component of the enzyme.</text>
</comment>
<evidence type="ECO:0000256" key="15">
    <source>
        <dbReference type="SAM" id="SignalP"/>
    </source>
</evidence>
<keyword evidence="4 13" id="KW-0158">Chromosome</keyword>
<evidence type="ECO:0000256" key="6">
    <source>
        <dbReference type="ARBA" id="ARBA00022695"/>
    </source>
</evidence>
<evidence type="ECO:0000256" key="4">
    <source>
        <dbReference type="ARBA" id="ARBA00022454"/>
    </source>
</evidence>
<dbReference type="Gene3D" id="1.10.132.70">
    <property type="match status" value="1"/>
</dbReference>
<organism evidence="17 18">
    <name type="scientific">Coemansia javaensis</name>
    <dbReference type="NCBI Taxonomy" id="2761396"/>
    <lineage>
        <taxon>Eukaryota</taxon>
        <taxon>Fungi</taxon>
        <taxon>Fungi incertae sedis</taxon>
        <taxon>Zoopagomycota</taxon>
        <taxon>Kickxellomycotina</taxon>
        <taxon>Kickxellomycetes</taxon>
        <taxon>Kickxellales</taxon>
        <taxon>Kickxellaceae</taxon>
        <taxon>Coemansia</taxon>
    </lineage>
</organism>
<evidence type="ECO:0000256" key="9">
    <source>
        <dbReference type="ARBA" id="ARBA00022895"/>
    </source>
</evidence>
<proteinExistence type="inferred from homology"/>
<dbReference type="OrthoDB" id="289721at2759"/>
<keyword evidence="18" id="KW-1185">Reference proteome</keyword>
<dbReference type="GO" id="GO:0070034">
    <property type="term" value="F:telomerase RNA binding"/>
    <property type="evidence" value="ECO:0007669"/>
    <property type="project" value="TreeGrafter"/>
</dbReference>
<dbReference type="Proteomes" id="UP001140217">
    <property type="component" value="Unassembled WGS sequence"/>
</dbReference>
<dbReference type="GO" id="GO:0046872">
    <property type="term" value="F:metal ion binding"/>
    <property type="evidence" value="ECO:0007669"/>
    <property type="project" value="UniProtKB-KW"/>
</dbReference>
<keyword evidence="9 13" id="KW-0779">Telomere</keyword>
<comment type="caution">
    <text evidence="17">The sequence shown here is derived from an EMBL/GenBank/DDBJ whole genome shotgun (WGS) entry which is preliminary data.</text>
</comment>
<dbReference type="InterPro" id="IPR021891">
    <property type="entry name" value="Telomerase_RBD"/>
</dbReference>
<gene>
    <name evidence="17" type="ORF">H4R18_003571</name>
</gene>
<comment type="similarity">
    <text evidence="1 13">Belongs to the reverse transcriptase family. Telomerase subfamily.</text>
</comment>
<keyword evidence="10 13" id="KW-0695">RNA-directed DNA polymerase</keyword>
<evidence type="ECO:0000256" key="1">
    <source>
        <dbReference type="ARBA" id="ARBA00008001"/>
    </source>
</evidence>
<dbReference type="GO" id="GO:0000781">
    <property type="term" value="C:chromosome, telomeric region"/>
    <property type="evidence" value="ECO:0007669"/>
    <property type="project" value="UniProtKB-SubCell"/>
</dbReference>
<keyword evidence="5 13" id="KW-0808">Transferase</keyword>
<dbReference type="SMART" id="SM00975">
    <property type="entry name" value="Telomerase_RBD"/>
    <property type="match status" value="1"/>
</dbReference>
<evidence type="ECO:0000256" key="10">
    <source>
        <dbReference type="ARBA" id="ARBA00022918"/>
    </source>
</evidence>
<dbReference type="Pfam" id="PF00078">
    <property type="entry name" value="RVT_1"/>
    <property type="match status" value="1"/>
</dbReference>
<accession>A0A9W8H8A8</accession>